<feature type="transmembrane region" description="Helical" evidence="7">
    <location>
        <begin position="220"/>
        <end position="249"/>
    </location>
</feature>
<keyword evidence="2" id="KW-1003">Cell membrane</keyword>
<comment type="subcellular location">
    <subcellularLocation>
        <location evidence="1">Cell membrane</location>
        <topology evidence="1">Multi-pass membrane protein</topology>
    </subcellularLocation>
</comment>
<feature type="transmembrane region" description="Helical" evidence="7">
    <location>
        <begin position="49"/>
        <end position="70"/>
    </location>
</feature>
<name>A0A1S8AZZ7_9EURY</name>
<evidence type="ECO:0000256" key="6">
    <source>
        <dbReference type="SAM" id="MobiDB-lite"/>
    </source>
</evidence>
<gene>
    <name evidence="8" type="ORF">A6E15_14600</name>
</gene>
<feature type="transmembrane region" description="Helical" evidence="7">
    <location>
        <begin position="269"/>
        <end position="293"/>
    </location>
</feature>
<evidence type="ECO:0000313" key="8">
    <source>
        <dbReference type="EMBL" id="OLZ42121.1"/>
    </source>
</evidence>
<keyword evidence="3 7" id="KW-0812">Transmembrane</keyword>
<dbReference type="Gene3D" id="1.20.1740.10">
    <property type="entry name" value="Amino acid/polyamine transporter I"/>
    <property type="match status" value="1"/>
</dbReference>
<evidence type="ECO:0000313" key="9">
    <source>
        <dbReference type="Proteomes" id="UP000189370"/>
    </source>
</evidence>
<feature type="transmembrane region" description="Helical" evidence="7">
    <location>
        <begin position="12"/>
        <end position="37"/>
    </location>
</feature>
<feature type="transmembrane region" description="Helical" evidence="7">
    <location>
        <begin position="91"/>
        <end position="110"/>
    </location>
</feature>
<sequence length="478" mass="50955">MSESSDADAATLSSSIGIVGVLALLVGNAISVPIFVLPGPLAGTAGPSLVVAILLAAIPASFVVLYNALLGSAMPVAGGLYVYISRLTAPYWGFLVPFTIPLVAWASLLITATGFAEYTRIFVDVPSTPLIYVLLAFVLLVNLIGLRVVAQVQLVFFAGLVIALLTFIVPGATAVDAANYAPFVPDYGAFGLAVVALFYPFLGFGLLVELGEEIENPGRTIPLVLGLGIGIVALFYVALIVVLVGVVPYTELGAEADLAMAATRFLPWWGEYVVAAGAVFAVVTTVNTTLLVFSRTLMRASRDGILPASLARIHPRFETPHYAVALLGLPPFLLVPIADEIVGLSVFIGLASLTAYFFCAIGLWNLPREFPAHYANAPFRLRRYRGLLLAVLGGAVATGAFWIVTLLQRPIVGVVLVGWFVVAYGYYRYRLAKTDRIETYRTMTSLDRHERIEESEAQRASDDANGDPPRADAGEGDS</sequence>
<evidence type="ECO:0000256" key="3">
    <source>
        <dbReference type="ARBA" id="ARBA00022692"/>
    </source>
</evidence>
<evidence type="ECO:0000256" key="2">
    <source>
        <dbReference type="ARBA" id="ARBA00022475"/>
    </source>
</evidence>
<dbReference type="Pfam" id="PF13520">
    <property type="entry name" value="AA_permease_2"/>
    <property type="match status" value="1"/>
</dbReference>
<feature type="transmembrane region" description="Helical" evidence="7">
    <location>
        <begin position="322"/>
        <end position="338"/>
    </location>
</feature>
<keyword evidence="4 7" id="KW-1133">Transmembrane helix</keyword>
<feature type="transmembrane region" description="Helical" evidence="7">
    <location>
        <begin position="344"/>
        <end position="366"/>
    </location>
</feature>
<dbReference type="GO" id="GO:0022857">
    <property type="term" value="F:transmembrane transporter activity"/>
    <property type="evidence" value="ECO:0007669"/>
    <property type="project" value="InterPro"/>
</dbReference>
<keyword evidence="5 7" id="KW-0472">Membrane</keyword>
<feature type="transmembrane region" description="Helical" evidence="7">
    <location>
        <begin position="387"/>
        <end position="404"/>
    </location>
</feature>
<feature type="transmembrane region" description="Helical" evidence="7">
    <location>
        <begin position="410"/>
        <end position="427"/>
    </location>
</feature>
<organism evidence="8 9">
    <name type="scientific">Natrinema saccharevitans</name>
    <dbReference type="NCBI Taxonomy" id="301967"/>
    <lineage>
        <taxon>Archaea</taxon>
        <taxon>Methanobacteriati</taxon>
        <taxon>Methanobacteriota</taxon>
        <taxon>Stenosarchaea group</taxon>
        <taxon>Halobacteria</taxon>
        <taxon>Halobacteriales</taxon>
        <taxon>Natrialbaceae</taxon>
        <taxon>Natrinema</taxon>
    </lineage>
</organism>
<dbReference type="PANTHER" id="PTHR42770">
    <property type="entry name" value="AMINO ACID TRANSPORTER-RELATED"/>
    <property type="match status" value="1"/>
</dbReference>
<dbReference type="Proteomes" id="UP000189370">
    <property type="component" value="Unassembled WGS sequence"/>
</dbReference>
<feature type="transmembrane region" description="Helical" evidence="7">
    <location>
        <begin position="130"/>
        <end position="149"/>
    </location>
</feature>
<dbReference type="OrthoDB" id="200332at2157"/>
<evidence type="ECO:0000256" key="5">
    <source>
        <dbReference type="ARBA" id="ARBA00023136"/>
    </source>
</evidence>
<dbReference type="InterPro" id="IPR050367">
    <property type="entry name" value="APC_superfamily"/>
</dbReference>
<evidence type="ECO:0000256" key="4">
    <source>
        <dbReference type="ARBA" id="ARBA00022989"/>
    </source>
</evidence>
<dbReference type="InterPro" id="IPR002293">
    <property type="entry name" value="AA/rel_permease1"/>
</dbReference>
<accession>A0A1S8AZZ7</accession>
<feature type="region of interest" description="Disordered" evidence="6">
    <location>
        <begin position="448"/>
        <end position="478"/>
    </location>
</feature>
<keyword evidence="9" id="KW-1185">Reference proteome</keyword>
<comment type="caution">
    <text evidence="8">The sequence shown here is derived from an EMBL/GenBank/DDBJ whole genome shotgun (WGS) entry which is preliminary data.</text>
</comment>
<evidence type="ECO:0000256" key="7">
    <source>
        <dbReference type="SAM" id="Phobius"/>
    </source>
</evidence>
<feature type="compositionally biased region" description="Basic and acidic residues" evidence="6">
    <location>
        <begin position="448"/>
        <end position="462"/>
    </location>
</feature>
<protein>
    <submittedName>
        <fullName evidence="8">Amino acid permease</fullName>
    </submittedName>
</protein>
<dbReference type="GO" id="GO:0005886">
    <property type="term" value="C:plasma membrane"/>
    <property type="evidence" value="ECO:0007669"/>
    <property type="project" value="UniProtKB-SubCell"/>
</dbReference>
<dbReference type="EMBL" id="LWLN01000001">
    <property type="protein sequence ID" value="OLZ42121.1"/>
    <property type="molecule type" value="Genomic_DNA"/>
</dbReference>
<feature type="compositionally biased region" description="Basic and acidic residues" evidence="6">
    <location>
        <begin position="469"/>
        <end position="478"/>
    </location>
</feature>
<feature type="transmembrane region" description="Helical" evidence="7">
    <location>
        <begin position="187"/>
        <end position="208"/>
    </location>
</feature>
<dbReference type="RefSeq" id="WP_076147318.1">
    <property type="nucleotide sequence ID" value="NZ_LWLN01000001.1"/>
</dbReference>
<dbReference type="STRING" id="301967.A6E15_14600"/>
<reference evidence="9" key="1">
    <citation type="submission" date="2016-04" db="EMBL/GenBank/DDBJ databases">
        <authorList>
            <person name="Chen S.-C."/>
            <person name="Lai M.-C."/>
        </authorList>
    </citation>
    <scope>NUCLEOTIDE SEQUENCE [LARGE SCALE GENOMIC DNA]</scope>
    <source>
        <strain evidence="9">AB14</strain>
    </source>
</reference>
<feature type="transmembrane region" description="Helical" evidence="7">
    <location>
        <begin position="154"/>
        <end position="175"/>
    </location>
</feature>
<dbReference type="AlphaFoldDB" id="A0A1S8AZZ7"/>
<evidence type="ECO:0000256" key="1">
    <source>
        <dbReference type="ARBA" id="ARBA00004651"/>
    </source>
</evidence>
<dbReference type="PIRSF" id="PIRSF006060">
    <property type="entry name" value="AA_transporter"/>
    <property type="match status" value="1"/>
</dbReference>
<proteinExistence type="predicted"/>
<dbReference type="PANTHER" id="PTHR42770:SF7">
    <property type="entry name" value="MEMBRANE PROTEIN"/>
    <property type="match status" value="1"/>
</dbReference>